<proteinExistence type="predicted"/>
<evidence type="ECO:0000256" key="2">
    <source>
        <dbReference type="ARBA" id="ARBA00012528"/>
    </source>
</evidence>
<evidence type="ECO:0000313" key="8">
    <source>
        <dbReference type="Proteomes" id="UP000092840"/>
    </source>
</evidence>
<dbReference type="NCBIfam" id="TIGR00254">
    <property type="entry name" value="GGDEF"/>
    <property type="match status" value="1"/>
</dbReference>
<evidence type="ECO:0000313" key="9">
    <source>
        <dbReference type="Proteomes" id="UP000092871"/>
    </source>
</evidence>
<dbReference type="EMBL" id="FLRB01000019">
    <property type="protein sequence ID" value="SBT22581.1"/>
    <property type="molecule type" value="Genomic_DNA"/>
</dbReference>
<dbReference type="PANTHER" id="PTHR45138">
    <property type="entry name" value="REGULATORY COMPONENTS OF SENSORY TRANSDUCTION SYSTEM"/>
    <property type="match status" value="1"/>
</dbReference>
<dbReference type="PANTHER" id="PTHR45138:SF9">
    <property type="entry name" value="DIGUANYLATE CYCLASE DGCM-RELATED"/>
    <property type="match status" value="1"/>
</dbReference>
<dbReference type="GO" id="GO:0043709">
    <property type="term" value="P:cell adhesion involved in single-species biofilm formation"/>
    <property type="evidence" value="ECO:0007669"/>
    <property type="project" value="TreeGrafter"/>
</dbReference>
<dbReference type="EC" id="2.7.7.65" evidence="2"/>
<keyword evidence="4" id="KW-0472">Membrane</keyword>
<feature type="domain" description="GGDEF" evidence="5">
    <location>
        <begin position="238"/>
        <end position="372"/>
    </location>
</feature>
<organism evidence="6 9">
    <name type="scientific">Marinomonas gallaica</name>
    <dbReference type="NCBI Taxonomy" id="1806667"/>
    <lineage>
        <taxon>Bacteria</taxon>
        <taxon>Pseudomonadati</taxon>
        <taxon>Pseudomonadota</taxon>
        <taxon>Gammaproteobacteria</taxon>
        <taxon>Oceanospirillales</taxon>
        <taxon>Oceanospirillaceae</taxon>
        <taxon>Marinomonas</taxon>
    </lineage>
</organism>
<protein>
    <recommendedName>
        <fullName evidence="2">diguanylate cyclase</fullName>
        <ecNumber evidence="2">2.7.7.65</ecNumber>
    </recommendedName>
</protein>
<dbReference type="InterPro" id="IPR029787">
    <property type="entry name" value="Nucleotide_cyclase"/>
</dbReference>
<dbReference type="GO" id="GO:0052621">
    <property type="term" value="F:diguanylate cyclase activity"/>
    <property type="evidence" value="ECO:0007669"/>
    <property type="project" value="UniProtKB-EC"/>
</dbReference>
<gene>
    <name evidence="6" type="primary">dosC_3</name>
    <name evidence="7" type="synonym">dosC_4</name>
    <name evidence="6" type="ORF">MGA5115_02322</name>
    <name evidence="7" type="ORF">MGA5116_03204</name>
</gene>
<feature type="transmembrane region" description="Helical" evidence="4">
    <location>
        <begin position="7"/>
        <end position="27"/>
    </location>
</feature>
<dbReference type="EMBL" id="FLRA01000017">
    <property type="protein sequence ID" value="SBT18201.1"/>
    <property type="molecule type" value="Genomic_DNA"/>
</dbReference>
<evidence type="ECO:0000313" key="6">
    <source>
        <dbReference type="EMBL" id="SBT18201.1"/>
    </source>
</evidence>
<evidence type="ECO:0000313" key="7">
    <source>
        <dbReference type="EMBL" id="SBT22581.1"/>
    </source>
</evidence>
<sequence length="376" mass="42934">MTKPSRTLSILGVGLLSITVVVTLVLVNTVRFDGSLRALFNRDHGIYDHAMVDRSKKYLLNVLPLIETLNDAAEENLAVREEALAQFDLAYAYLNVGRYLERYECVQPALDDILTLRDDVEKGAKRAFRYQIWAEILTCYEDVGRSQDELKANLMERALIDSRANQFWMNVGVISVFALAIMLWFLLEIQHRRGHKSETEKEAWQSRAMTDHLTSTYNRMALHETLELLVKQWPVASESVGLVFYDIDHFKQFNDSFGHVAGDEALRQVASTVNKLLPNPSNHYRFGGEEFFIVNRETEHSEVVALADQILSAVQNLNIENPNSDTGVLTVSVGVYMLEQRDYTAEELIMKVDELLYIAKKHGRNRVVDEFTGQDI</sequence>
<dbReference type="GO" id="GO:0005886">
    <property type="term" value="C:plasma membrane"/>
    <property type="evidence" value="ECO:0007669"/>
    <property type="project" value="TreeGrafter"/>
</dbReference>
<dbReference type="OrthoDB" id="9811167at2"/>
<keyword evidence="6" id="KW-0548">Nucleotidyltransferase</keyword>
<dbReference type="Gene3D" id="3.30.70.270">
    <property type="match status" value="1"/>
</dbReference>
<accession>A0A1C3JSJ2</accession>
<evidence type="ECO:0000256" key="3">
    <source>
        <dbReference type="ARBA" id="ARBA00034247"/>
    </source>
</evidence>
<dbReference type="InterPro" id="IPR043128">
    <property type="entry name" value="Rev_trsase/Diguanyl_cyclase"/>
</dbReference>
<keyword evidence="4" id="KW-0812">Transmembrane</keyword>
<dbReference type="InterPro" id="IPR000160">
    <property type="entry name" value="GGDEF_dom"/>
</dbReference>
<keyword evidence="8" id="KW-1185">Reference proteome</keyword>
<dbReference type="FunFam" id="3.30.70.270:FF:000001">
    <property type="entry name" value="Diguanylate cyclase domain protein"/>
    <property type="match status" value="1"/>
</dbReference>
<dbReference type="SUPFAM" id="SSF55073">
    <property type="entry name" value="Nucleotide cyclase"/>
    <property type="match status" value="1"/>
</dbReference>
<name>A0A1C3JSJ2_9GAMM</name>
<dbReference type="Proteomes" id="UP000092871">
    <property type="component" value="Unassembled WGS sequence"/>
</dbReference>
<dbReference type="CDD" id="cd01949">
    <property type="entry name" value="GGDEF"/>
    <property type="match status" value="1"/>
</dbReference>
<dbReference type="PROSITE" id="PS50887">
    <property type="entry name" value="GGDEF"/>
    <property type="match status" value="1"/>
</dbReference>
<dbReference type="GO" id="GO:1902201">
    <property type="term" value="P:negative regulation of bacterial-type flagellum-dependent cell motility"/>
    <property type="evidence" value="ECO:0007669"/>
    <property type="project" value="TreeGrafter"/>
</dbReference>
<comment type="cofactor">
    <cofactor evidence="1">
        <name>Mg(2+)</name>
        <dbReference type="ChEBI" id="CHEBI:18420"/>
    </cofactor>
</comment>
<keyword evidence="6" id="KW-0808">Transferase</keyword>
<evidence type="ECO:0000259" key="5">
    <source>
        <dbReference type="PROSITE" id="PS50887"/>
    </source>
</evidence>
<reference evidence="6 9" key="1">
    <citation type="submission" date="2016-06" db="EMBL/GenBank/DDBJ databases">
        <authorList>
            <person name="Kjaerup R.B."/>
            <person name="Dalgaard T.S."/>
            <person name="Juul-Madsen H.R."/>
        </authorList>
    </citation>
    <scope>NUCLEOTIDE SEQUENCE [LARGE SCALE GENOMIC DNA]</scope>
    <source>
        <strain evidence="6 9">CECT 5115</strain>
    </source>
</reference>
<dbReference type="Proteomes" id="UP000092840">
    <property type="component" value="Unassembled WGS sequence"/>
</dbReference>
<feature type="transmembrane region" description="Helical" evidence="4">
    <location>
        <begin position="167"/>
        <end position="187"/>
    </location>
</feature>
<dbReference type="SMART" id="SM00267">
    <property type="entry name" value="GGDEF"/>
    <property type="match status" value="1"/>
</dbReference>
<dbReference type="AlphaFoldDB" id="A0A1C3JSJ2"/>
<evidence type="ECO:0000256" key="4">
    <source>
        <dbReference type="SAM" id="Phobius"/>
    </source>
</evidence>
<reference evidence="7 8" key="2">
    <citation type="submission" date="2016-06" db="EMBL/GenBank/DDBJ databases">
        <authorList>
            <person name="Rodrigo-Torres L."/>
            <person name="Arahal D.R."/>
        </authorList>
    </citation>
    <scope>NUCLEOTIDE SEQUENCE [LARGE SCALE GENOMIC DNA]</scope>
    <source>
        <strain evidence="7 8">CECT 5116</strain>
    </source>
</reference>
<keyword evidence="4" id="KW-1133">Transmembrane helix</keyword>
<dbReference type="RefSeq" id="WP_067036637.1">
    <property type="nucleotide sequence ID" value="NZ_FLRA01000017.1"/>
</dbReference>
<comment type="catalytic activity">
    <reaction evidence="3">
        <text>2 GTP = 3',3'-c-di-GMP + 2 diphosphate</text>
        <dbReference type="Rhea" id="RHEA:24898"/>
        <dbReference type="ChEBI" id="CHEBI:33019"/>
        <dbReference type="ChEBI" id="CHEBI:37565"/>
        <dbReference type="ChEBI" id="CHEBI:58805"/>
        <dbReference type="EC" id="2.7.7.65"/>
    </reaction>
</comment>
<evidence type="ECO:0000256" key="1">
    <source>
        <dbReference type="ARBA" id="ARBA00001946"/>
    </source>
</evidence>
<dbReference type="InterPro" id="IPR050469">
    <property type="entry name" value="Diguanylate_Cyclase"/>
</dbReference>
<dbReference type="Pfam" id="PF00990">
    <property type="entry name" value="GGDEF"/>
    <property type="match status" value="1"/>
</dbReference>